<name>A0A1C1CPW7_9EURO</name>
<dbReference type="PANTHER" id="PTHR10629:SF52">
    <property type="entry name" value="DNA (CYTOSINE-5)-METHYLTRANSFERASE 1"/>
    <property type="match status" value="1"/>
</dbReference>
<proteinExistence type="inferred from homology"/>
<feature type="region of interest" description="Disordered" evidence="6">
    <location>
        <begin position="1"/>
        <end position="52"/>
    </location>
</feature>
<sequence length="630" mass="70200">MDWFTEPVASHRGAGDLSSLQSQQLAGDQVLRQHQRQTAQSEFQKPCPDPYRNDEKLAISTTVNDNDDELITLDEANDVNDIMVVKVQPVPKPTVVVDARDPTSNGPLVLKPGCEVELEDHSFLTITETITSSSSTRYIRGQRLLLQNHCELLMPERHHELVQLVNVDKELNTEVAPWTVPIDAAVRNCKIIYTNQRYEELNYQKDIQPGSSDEDDKHIYFCRYTSGHANVGIDGHKPSGPPKTGRIEHLRSHQADSGTLITRGGQHIRLRIPDAEVRKQWRGEADCVLGGSHVEQYDGMEMKTYTFGDAFAGAGGTSWGARAAGLKMKFAFDLDPWAVQTYQQNFGPTGMQILQMDVHDFVKEAALAGSDMAKTCPVDILHMSPPCQPFCGANRRPNLADNERNLGAFGRVADLLDVCKPRIATLEESKSITDVDKRKHFTELIGFFINKGYSVQWKVLDLECWGVPQTRKRVILIASGPGEKLPTLLKPTHGRGPGLEKLPGIGTAIRNIPANALHHDEIPRMEGPKPGYDDDRLCPTIMTKAKAKHYHPDGHRRFSVREQAALQTFPHLFVFCGPTVEKMKQVGNAVPPVFSEKMFRDLTQQLLAFDLAELAELAELSRAANGSEGW</sequence>
<dbReference type="OrthoDB" id="414133at2759"/>
<evidence type="ECO:0000313" key="7">
    <source>
        <dbReference type="EMBL" id="OCT50546.1"/>
    </source>
</evidence>
<dbReference type="Gene3D" id="3.90.120.10">
    <property type="entry name" value="DNA Methylase, subunit A, domain 2"/>
    <property type="match status" value="1"/>
</dbReference>
<comment type="caution">
    <text evidence="7">The sequence shown here is derived from an EMBL/GenBank/DDBJ whole genome shotgun (WGS) entry which is preliminary data.</text>
</comment>
<comment type="similarity">
    <text evidence="5">Belongs to the class I-like SAM-binding methyltransferase superfamily. C5-methyltransferase family.</text>
</comment>
<keyword evidence="4 5" id="KW-0949">S-adenosyl-L-methionine</keyword>
<gene>
    <name evidence="7" type="ORF">CLCR_06837</name>
</gene>
<dbReference type="PROSITE" id="PS51679">
    <property type="entry name" value="SAM_MT_C5"/>
    <property type="match status" value="1"/>
</dbReference>
<evidence type="ECO:0000256" key="2">
    <source>
        <dbReference type="ARBA" id="ARBA00022603"/>
    </source>
</evidence>
<protein>
    <recommendedName>
        <fullName evidence="1">DNA (cytosine-5-)-methyltransferase</fullName>
        <ecNumber evidence="1">2.1.1.37</ecNumber>
    </recommendedName>
</protein>
<dbReference type="InterPro" id="IPR029063">
    <property type="entry name" value="SAM-dependent_MTases_sf"/>
</dbReference>
<dbReference type="SUPFAM" id="SSF53335">
    <property type="entry name" value="S-adenosyl-L-methionine-dependent methyltransferases"/>
    <property type="match status" value="1"/>
</dbReference>
<evidence type="ECO:0000256" key="3">
    <source>
        <dbReference type="ARBA" id="ARBA00022679"/>
    </source>
</evidence>
<evidence type="ECO:0000256" key="6">
    <source>
        <dbReference type="SAM" id="MobiDB-lite"/>
    </source>
</evidence>
<evidence type="ECO:0000256" key="5">
    <source>
        <dbReference type="PROSITE-ProRule" id="PRU01016"/>
    </source>
</evidence>
<dbReference type="GO" id="GO:0044027">
    <property type="term" value="P:negative regulation of gene expression via chromosomal CpG island methylation"/>
    <property type="evidence" value="ECO:0007669"/>
    <property type="project" value="TreeGrafter"/>
</dbReference>
<dbReference type="GO" id="GO:0032259">
    <property type="term" value="P:methylation"/>
    <property type="evidence" value="ECO:0007669"/>
    <property type="project" value="UniProtKB-KW"/>
</dbReference>
<dbReference type="AlphaFoldDB" id="A0A1C1CPW7"/>
<evidence type="ECO:0000256" key="4">
    <source>
        <dbReference type="ARBA" id="ARBA00022691"/>
    </source>
</evidence>
<dbReference type="Proteomes" id="UP000094526">
    <property type="component" value="Unassembled WGS sequence"/>
</dbReference>
<dbReference type="GO" id="GO:0003886">
    <property type="term" value="F:DNA (cytosine-5-)-methyltransferase activity"/>
    <property type="evidence" value="ECO:0007669"/>
    <property type="project" value="UniProtKB-EC"/>
</dbReference>
<dbReference type="STRING" id="86049.A0A1C1CPW7"/>
<dbReference type="EC" id="2.1.1.37" evidence="1"/>
<evidence type="ECO:0000256" key="1">
    <source>
        <dbReference type="ARBA" id="ARBA00011975"/>
    </source>
</evidence>
<dbReference type="PRINTS" id="PR00105">
    <property type="entry name" value="C5METTRFRASE"/>
</dbReference>
<dbReference type="VEuPathDB" id="FungiDB:G647_05465"/>
<dbReference type="GO" id="GO:0005634">
    <property type="term" value="C:nucleus"/>
    <property type="evidence" value="ECO:0007669"/>
    <property type="project" value="TreeGrafter"/>
</dbReference>
<keyword evidence="3 5" id="KW-0808">Transferase</keyword>
<dbReference type="eggNOG" id="ENOG502RYYW">
    <property type="taxonomic scope" value="Eukaryota"/>
</dbReference>
<dbReference type="Pfam" id="PF00145">
    <property type="entry name" value="DNA_methylase"/>
    <property type="match status" value="2"/>
</dbReference>
<dbReference type="EMBL" id="LGRB01000010">
    <property type="protein sequence ID" value="OCT50546.1"/>
    <property type="molecule type" value="Genomic_DNA"/>
</dbReference>
<dbReference type="PANTHER" id="PTHR10629">
    <property type="entry name" value="CYTOSINE-SPECIFIC METHYLTRANSFERASE"/>
    <property type="match status" value="1"/>
</dbReference>
<evidence type="ECO:0000313" key="8">
    <source>
        <dbReference type="Proteomes" id="UP000094526"/>
    </source>
</evidence>
<keyword evidence="8" id="KW-1185">Reference proteome</keyword>
<dbReference type="InterPro" id="IPR001525">
    <property type="entry name" value="C5_MeTfrase"/>
</dbReference>
<dbReference type="VEuPathDB" id="FungiDB:CLCR_06837"/>
<dbReference type="GO" id="GO:0003677">
    <property type="term" value="F:DNA binding"/>
    <property type="evidence" value="ECO:0007669"/>
    <property type="project" value="TreeGrafter"/>
</dbReference>
<feature type="active site" evidence="5">
    <location>
        <position position="387"/>
    </location>
</feature>
<dbReference type="Gene3D" id="3.40.50.150">
    <property type="entry name" value="Vaccinia Virus protein VP39"/>
    <property type="match status" value="1"/>
</dbReference>
<dbReference type="InterPro" id="IPR050390">
    <property type="entry name" value="C5-Methyltransferase"/>
</dbReference>
<organism evidence="7 8">
    <name type="scientific">Cladophialophora carrionii</name>
    <dbReference type="NCBI Taxonomy" id="86049"/>
    <lineage>
        <taxon>Eukaryota</taxon>
        <taxon>Fungi</taxon>
        <taxon>Dikarya</taxon>
        <taxon>Ascomycota</taxon>
        <taxon>Pezizomycotina</taxon>
        <taxon>Eurotiomycetes</taxon>
        <taxon>Chaetothyriomycetidae</taxon>
        <taxon>Chaetothyriales</taxon>
        <taxon>Herpotrichiellaceae</taxon>
        <taxon>Cladophialophora</taxon>
    </lineage>
</organism>
<keyword evidence="2 5" id="KW-0489">Methyltransferase</keyword>
<accession>A0A1C1CPW7</accession>
<reference evidence="8" key="1">
    <citation type="submission" date="2015-07" db="EMBL/GenBank/DDBJ databases">
        <authorList>
            <person name="Teixeira M.M."/>
            <person name="Souza R.C."/>
            <person name="Almeida L.G."/>
            <person name="Vicente V.A."/>
            <person name="de Hoog S."/>
            <person name="Bocca A.L."/>
            <person name="de Almeida S.R."/>
            <person name="Vasconcelos A.T."/>
            <person name="Felipe M.S."/>
        </authorList>
    </citation>
    <scope>NUCLEOTIDE SEQUENCE [LARGE SCALE GENOMIC DNA]</scope>
    <source>
        <strain evidence="8">KSF</strain>
    </source>
</reference>